<feature type="compositionally biased region" description="Low complexity" evidence="1">
    <location>
        <begin position="101"/>
        <end position="112"/>
    </location>
</feature>
<proteinExistence type="predicted"/>
<sequence>MSSLPPRGAPGSTLNRFAKRDPQLYPLAAIMLAVTATGGYFLAQKSQNHDPAKSFGTITPAWEAHKPGDNVSEWKHRFKTRRGTEGDLGTILSQGEGSDRATVNTTSSAPTSAPTPAPTPAVDPSTPVYNRLADRAHDLL</sequence>
<keyword evidence="2" id="KW-0472">Membrane</keyword>
<keyword evidence="2" id="KW-0812">Transmembrane</keyword>
<evidence type="ECO:0000256" key="1">
    <source>
        <dbReference type="SAM" id="MobiDB-lite"/>
    </source>
</evidence>
<gene>
    <name evidence="3" type="ORF">RDB_LOCUS169660</name>
</gene>
<name>A0A8H3DMA1_9AGAM</name>
<dbReference type="EMBL" id="CAJMXA010004031">
    <property type="protein sequence ID" value="CAE6532118.1"/>
    <property type="molecule type" value="Genomic_DNA"/>
</dbReference>
<dbReference type="Proteomes" id="UP000663853">
    <property type="component" value="Unassembled WGS sequence"/>
</dbReference>
<evidence type="ECO:0000256" key="2">
    <source>
        <dbReference type="SAM" id="Phobius"/>
    </source>
</evidence>
<reference evidence="3" key="1">
    <citation type="submission" date="2021-01" db="EMBL/GenBank/DDBJ databases">
        <authorList>
            <person name="Kaushik A."/>
        </authorList>
    </citation>
    <scope>NUCLEOTIDE SEQUENCE</scope>
    <source>
        <strain evidence="3">AG6-10EEA</strain>
    </source>
</reference>
<evidence type="ECO:0000313" key="3">
    <source>
        <dbReference type="EMBL" id="CAE6532118.1"/>
    </source>
</evidence>
<feature type="transmembrane region" description="Helical" evidence="2">
    <location>
        <begin position="24"/>
        <end position="43"/>
    </location>
</feature>
<evidence type="ECO:0000313" key="4">
    <source>
        <dbReference type="Proteomes" id="UP000663853"/>
    </source>
</evidence>
<dbReference type="AlphaFoldDB" id="A0A8H3DMA1"/>
<feature type="region of interest" description="Disordered" evidence="1">
    <location>
        <begin position="79"/>
        <end position="140"/>
    </location>
</feature>
<comment type="caution">
    <text evidence="3">The sequence shown here is derived from an EMBL/GenBank/DDBJ whole genome shotgun (WGS) entry which is preliminary data.</text>
</comment>
<accession>A0A8H3DMA1</accession>
<organism evidence="3 4">
    <name type="scientific">Rhizoctonia solani</name>
    <dbReference type="NCBI Taxonomy" id="456999"/>
    <lineage>
        <taxon>Eukaryota</taxon>
        <taxon>Fungi</taxon>
        <taxon>Dikarya</taxon>
        <taxon>Basidiomycota</taxon>
        <taxon>Agaricomycotina</taxon>
        <taxon>Agaricomycetes</taxon>
        <taxon>Cantharellales</taxon>
        <taxon>Ceratobasidiaceae</taxon>
        <taxon>Rhizoctonia</taxon>
    </lineage>
</organism>
<protein>
    <submittedName>
        <fullName evidence="3">Uncharacterized protein</fullName>
    </submittedName>
</protein>
<keyword evidence="2" id="KW-1133">Transmembrane helix</keyword>